<protein>
    <submittedName>
        <fullName evidence="2">Uncharacterized protein</fullName>
    </submittedName>
</protein>
<dbReference type="Proteomes" id="UP001642360">
    <property type="component" value="Unassembled WGS sequence"/>
</dbReference>
<dbReference type="AlphaFoldDB" id="A0ABC8R590"/>
<accession>A0ABC8R590</accession>
<reference evidence="2 3" key="1">
    <citation type="submission" date="2024-02" db="EMBL/GenBank/DDBJ databases">
        <authorList>
            <person name="Vignale AGUSTIN F."/>
            <person name="Sosa J E."/>
            <person name="Modenutti C."/>
        </authorList>
    </citation>
    <scope>NUCLEOTIDE SEQUENCE [LARGE SCALE GENOMIC DNA]</scope>
</reference>
<evidence type="ECO:0000313" key="2">
    <source>
        <dbReference type="EMBL" id="CAK9140181.1"/>
    </source>
</evidence>
<feature type="compositionally biased region" description="Basic residues" evidence="1">
    <location>
        <begin position="263"/>
        <end position="282"/>
    </location>
</feature>
<feature type="region of interest" description="Disordered" evidence="1">
    <location>
        <begin position="21"/>
        <end position="42"/>
    </location>
</feature>
<feature type="compositionally biased region" description="Polar residues" evidence="1">
    <location>
        <begin position="72"/>
        <end position="90"/>
    </location>
</feature>
<proteinExistence type="predicted"/>
<organism evidence="2 3">
    <name type="scientific">Ilex paraguariensis</name>
    <name type="common">yerba mate</name>
    <dbReference type="NCBI Taxonomy" id="185542"/>
    <lineage>
        <taxon>Eukaryota</taxon>
        <taxon>Viridiplantae</taxon>
        <taxon>Streptophyta</taxon>
        <taxon>Embryophyta</taxon>
        <taxon>Tracheophyta</taxon>
        <taxon>Spermatophyta</taxon>
        <taxon>Magnoliopsida</taxon>
        <taxon>eudicotyledons</taxon>
        <taxon>Gunneridae</taxon>
        <taxon>Pentapetalae</taxon>
        <taxon>asterids</taxon>
        <taxon>campanulids</taxon>
        <taxon>Aquifoliales</taxon>
        <taxon>Aquifoliaceae</taxon>
        <taxon>Ilex</taxon>
    </lineage>
</organism>
<gene>
    <name evidence="2" type="ORF">ILEXP_LOCUS7620</name>
</gene>
<evidence type="ECO:0000256" key="1">
    <source>
        <dbReference type="SAM" id="MobiDB-lite"/>
    </source>
</evidence>
<keyword evidence="3" id="KW-1185">Reference proteome</keyword>
<feature type="compositionally biased region" description="Polar residues" evidence="1">
    <location>
        <begin position="100"/>
        <end position="115"/>
    </location>
</feature>
<feature type="region of interest" description="Disordered" evidence="1">
    <location>
        <begin position="248"/>
        <end position="282"/>
    </location>
</feature>
<sequence length="282" mass="31116">MDPTHLDLLPTISDKGIKFPNPLPKIAPLKEKGIDPSTTNECPSLQITMDLGKEIEEGQLVTEDFGQKDPPVQNNRSLVSNPNDSISSKLNHPFVPSQPRPQDQSNPNPRSTWSHIVKSGNVQGAEVQTQMATAWKPKNRPQKPENSRSAKGKSIIFTVEFVSPELPTISAVADVNPITSTQAQEQQITQNFLEALPPSQNEQDSQVYSILESTCMLPAHPSLQSPNSFESLQVQEGQLVVDIGPSTRKHSIESHQLNTKGNSTKKKKGKKKHPITGRLRMF</sequence>
<comment type="caution">
    <text evidence="2">The sequence shown here is derived from an EMBL/GenBank/DDBJ whole genome shotgun (WGS) entry which is preliminary data.</text>
</comment>
<name>A0ABC8R590_9AQUA</name>
<feature type="region of interest" description="Disordered" evidence="1">
    <location>
        <begin position="132"/>
        <end position="151"/>
    </location>
</feature>
<evidence type="ECO:0000313" key="3">
    <source>
        <dbReference type="Proteomes" id="UP001642360"/>
    </source>
</evidence>
<dbReference type="EMBL" id="CAUOFW020001023">
    <property type="protein sequence ID" value="CAK9140181.1"/>
    <property type="molecule type" value="Genomic_DNA"/>
</dbReference>
<feature type="region of interest" description="Disordered" evidence="1">
    <location>
        <begin position="58"/>
        <end position="115"/>
    </location>
</feature>